<dbReference type="PANTHER" id="PTHR32108">
    <property type="entry name" value="DNA-DIRECTED RNA POLYMERASE SUBUNIT ALPHA"/>
    <property type="match status" value="1"/>
</dbReference>
<dbReference type="EMBL" id="QJKJ01005541">
    <property type="protein sequence ID" value="RDX89891.1"/>
    <property type="molecule type" value="Genomic_DNA"/>
</dbReference>
<evidence type="ECO:0000313" key="1">
    <source>
        <dbReference type="EMBL" id="RDX89891.1"/>
    </source>
</evidence>
<feature type="non-terminal residue" evidence="1">
    <location>
        <position position="1"/>
    </location>
</feature>
<name>A0A371GH67_MUCPR</name>
<protein>
    <submittedName>
        <fullName evidence="1">Uncharacterized protein</fullName>
    </submittedName>
</protein>
<keyword evidence="2" id="KW-1185">Reference proteome</keyword>
<comment type="caution">
    <text evidence="1">The sequence shown here is derived from an EMBL/GenBank/DDBJ whole genome shotgun (WGS) entry which is preliminary data.</text>
</comment>
<evidence type="ECO:0000313" key="2">
    <source>
        <dbReference type="Proteomes" id="UP000257109"/>
    </source>
</evidence>
<dbReference type="AlphaFoldDB" id="A0A371GH67"/>
<accession>A0A371GH67</accession>
<sequence>MVTMFINAFPSPYYDRVVGNTASNFADLVVVSEKVELGIRCGKLAQINSNKGFVKKPTLEKKERRNQCHNNRTHLLDVRRLPWTLTPIPLYKTAFPITGTKTCGDNSLQAPRAPYPRSYDPGAWCDYHNRVVRHTTEKCWSLKHKVQDLLDGGQFRFQNQGPNAHNNPLPTHRVMATQ</sequence>
<proteinExistence type="predicted"/>
<dbReference type="OrthoDB" id="1743010at2759"/>
<organism evidence="1 2">
    <name type="scientific">Mucuna pruriens</name>
    <name type="common">Velvet bean</name>
    <name type="synonym">Dolichos pruriens</name>
    <dbReference type="NCBI Taxonomy" id="157652"/>
    <lineage>
        <taxon>Eukaryota</taxon>
        <taxon>Viridiplantae</taxon>
        <taxon>Streptophyta</taxon>
        <taxon>Embryophyta</taxon>
        <taxon>Tracheophyta</taxon>
        <taxon>Spermatophyta</taxon>
        <taxon>Magnoliopsida</taxon>
        <taxon>eudicotyledons</taxon>
        <taxon>Gunneridae</taxon>
        <taxon>Pentapetalae</taxon>
        <taxon>rosids</taxon>
        <taxon>fabids</taxon>
        <taxon>Fabales</taxon>
        <taxon>Fabaceae</taxon>
        <taxon>Papilionoideae</taxon>
        <taxon>50 kb inversion clade</taxon>
        <taxon>NPAAA clade</taxon>
        <taxon>indigoferoid/millettioid clade</taxon>
        <taxon>Phaseoleae</taxon>
        <taxon>Mucuna</taxon>
    </lineage>
</organism>
<dbReference type="PANTHER" id="PTHR32108:SF9">
    <property type="entry name" value="REVERSE TRANSCRIPTASE RNASE H-LIKE DOMAIN-CONTAINING PROTEIN"/>
    <property type="match status" value="1"/>
</dbReference>
<reference evidence="1" key="1">
    <citation type="submission" date="2018-05" db="EMBL/GenBank/DDBJ databases">
        <title>Draft genome of Mucuna pruriens seed.</title>
        <authorList>
            <person name="Nnadi N.E."/>
            <person name="Vos R."/>
            <person name="Hasami M.H."/>
            <person name="Devisetty U.K."/>
            <person name="Aguiy J.C."/>
        </authorList>
    </citation>
    <scope>NUCLEOTIDE SEQUENCE [LARGE SCALE GENOMIC DNA]</scope>
    <source>
        <strain evidence="1">JCA_2017</strain>
    </source>
</reference>
<gene>
    <name evidence="1" type="ORF">CR513_28315</name>
</gene>
<dbReference type="Proteomes" id="UP000257109">
    <property type="component" value="Unassembled WGS sequence"/>
</dbReference>